<dbReference type="AlphaFoldDB" id="A0A0A9DTK6"/>
<evidence type="ECO:0000313" key="1">
    <source>
        <dbReference type="EMBL" id="JAD91924.1"/>
    </source>
</evidence>
<organism evidence="1">
    <name type="scientific">Arundo donax</name>
    <name type="common">Giant reed</name>
    <name type="synonym">Donax arundinaceus</name>
    <dbReference type="NCBI Taxonomy" id="35708"/>
    <lineage>
        <taxon>Eukaryota</taxon>
        <taxon>Viridiplantae</taxon>
        <taxon>Streptophyta</taxon>
        <taxon>Embryophyta</taxon>
        <taxon>Tracheophyta</taxon>
        <taxon>Spermatophyta</taxon>
        <taxon>Magnoliopsida</taxon>
        <taxon>Liliopsida</taxon>
        <taxon>Poales</taxon>
        <taxon>Poaceae</taxon>
        <taxon>PACMAD clade</taxon>
        <taxon>Arundinoideae</taxon>
        <taxon>Arundineae</taxon>
        <taxon>Arundo</taxon>
    </lineage>
</organism>
<protein>
    <submittedName>
        <fullName evidence="1">Uncharacterized protein</fullName>
    </submittedName>
</protein>
<reference evidence="1" key="1">
    <citation type="submission" date="2014-09" db="EMBL/GenBank/DDBJ databases">
        <authorList>
            <person name="Magalhaes I.L.F."/>
            <person name="Oliveira U."/>
            <person name="Santos F.R."/>
            <person name="Vidigal T.H.D.A."/>
            <person name="Brescovit A.D."/>
            <person name="Santos A.J."/>
        </authorList>
    </citation>
    <scope>NUCLEOTIDE SEQUENCE</scope>
    <source>
        <tissue evidence="1">Shoot tissue taken approximately 20 cm above the soil surface</tissue>
    </source>
</reference>
<accession>A0A0A9DTK6</accession>
<reference evidence="1" key="2">
    <citation type="journal article" date="2015" name="Data Brief">
        <title>Shoot transcriptome of the giant reed, Arundo donax.</title>
        <authorList>
            <person name="Barrero R.A."/>
            <person name="Guerrero F.D."/>
            <person name="Moolhuijzen P."/>
            <person name="Goolsby J.A."/>
            <person name="Tidwell J."/>
            <person name="Bellgard S.E."/>
            <person name="Bellgard M.I."/>
        </authorList>
    </citation>
    <scope>NUCLEOTIDE SEQUENCE</scope>
    <source>
        <tissue evidence="1">Shoot tissue taken approximately 20 cm above the soil surface</tissue>
    </source>
</reference>
<sequence>MELIYLKSDNKMDSFLVTLGNLCISEVIMVQTNSGYALICSVRGHGSGRSRGENVSCCLSFAASLQ</sequence>
<name>A0A0A9DTK6_ARUDO</name>
<dbReference type="EMBL" id="GBRH01205971">
    <property type="protein sequence ID" value="JAD91924.1"/>
    <property type="molecule type" value="Transcribed_RNA"/>
</dbReference>
<proteinExistence type="predicted"/>